<dbReference type="AlphaFoldDB" id="A0A268F2R6"/>
<dbReference type="Proteomes" id="UP000215596">
    <property type="component" value="Unassembled WGS sequence"/>
</dbReference>
<keyword evidence="4" id="KW-1185">Reference proteome</keyword>
<reference evidence="2 3" key="1">
    <citation type="submission" date="2017-07" db="EMBL/GenBank/DDBJ databases">
        <title>Isolation and whole genome analysis of endospore-forming bacteria from heroin.</title>
        <authorList>
            <person name="Kalinowski J."/>
            <person name="Ahrens B."/>
            <person name="Al-Dilaimi A."/>
            <person name="Winkler A."/>
            <person name="Wibberg D."/>
            <person name="Schleenbecker U."/>
            <person name="Ruckert C."/>
            <person name="Wolfel R."/>
            <person name="Grass G."/>
        </authorList>
    </citation>
    <scope>NUCLEOTIDE SEQUENCE [LARGE SCALE GENOMIC DNA]</scope>
    <source>
        <strain evidence="2 3">7537-G1</strain>
    </source>
</reference>
<evidence type="ECO:0000313" key="1">
    <source>
        <dbReference type="EMBL" id="MUG64958.1"/>
    </source>
</evidence>
<dbReference type="InterPro" id="IPR021338">
    <property type="entry name" value="DUF2953"/>
</dbReference>
<dbReference type="EMBL" id="WOAA01000001">
    <property type="protein sequence ID" value="MUG64958.1"/>
    <property type="molecule type" value="Genomic_DNA"/>
</dbReference>
<dbReference type="Proteomes" id="UP000435177">
    <property type="component" value="Unassembled WGS sequence"/>
</dbReference>
<dbReference type="OrthoDB" id="1683589at2"/>
<evidence type="ECO:0000313" key="2">
    <source>
        <dbReference type="EMBL" id="PAD79677.1"/>
    </source>
</evidence>
<dbReference type="RefSeq" id="WP_095263473.1">
    <property type="nucleotide sequence ID" value="NZ_NPBY01000010.1"/>
</dbReference>
<accession>A0A268F2R6</accession>
<dbReference type="Pfam" id="PF11167">
    <property type="entry name" value="DUF2953"/>
    <property type="match status" value="1"/>
</dbReference>
<organism evidence="2 3">
    <name type="scientific">Paenibacillus campinasensis</name>
    <dbReference type="NCBI Taxonomy" id="66347"/>
    <lineage>
        <taxon>Bacteria</taxon>
        <taxon>Bacillati</taxon>
        <taxon>Bacillota</taxon>
        <taxon>Bacilli</taxon>
        <taxon>Bacillales</taxon>
        <taxon>Paenibacillaceae</taxon>
        <taxon>Paenibacillus</taxon>
    </lineage>
</organism>
<proteinExistence type="predicted"/>
<evidence type="ECO:0000313" key="3">
    <source>
        <dbReference type="Proteomes" id="UP000215596"/>
    </source>
</evidence>
<evidence type="ECO:0000313" key="4">
    <source>
        <dbReference type="Proteomes" id="UP000435177"/>
    </source>
</evidence>
<name>A0A268F2R6_9BACL</name>
<reference evidence="1 4" key="2">
    <citation type="submission" date="2019-11" db="EMBL/GenBank/DDBJ databases">
        <title>Draft genome sequences of five Paenibacillus species of dairy origin.</title>
        <authorList>
            <person name="Olajide A.M."/>
            <person name="Chen S."/>
            <person name="Lapointe G."/>
        </authorList>
    </citation>
    <scope>NUCLEOTIDE SEQUENCE [LARGE SCALE GENOMIC DNA]</scope>
    <source>
        <strain evidence="1 4">3CS1</strain>
    </source>
</reference>
<gene>
    <name evidence="2" type="ORF">CHH67_02860</name>
    <name evidence="1" type="ORF">GNP94_02930</name>
</gene>
<sequence length="226" mass="25469">MSIWVLLAIGLVLLFVILLLIVLSSMITMSFGIRLSTKECKVNIRITMLFGLLRREYDIPVKVANGAVELEIKEVPDKEEQEEDGDEPAKSIPMSFPLRGLNGGLTKSPSFKRWMKRTLTRIRLKELKWTTRVALDNAAETAVATGLMWSIKHTLLGWVSYKLKMEQIPQLDISPIFNGPPQISTEMRCIAEISCGKAMYAGLVLMVRVLKMKGGIKSWQNTQFKA</sequence>
<dbReference type="EMBL" id="NPBY01000010">
    <property type="protein sequence ID" value="PAD79677.1"/>
    <property type="molecule type" value="Genomic_DNA"/>
</dbReference>
<comment type="caution">
    <text evidence="2">The sequence shown here is derived from an EMBL/GenBank/DDBJ whole genome shotgun (WGS) entry which is preliminary data.</text>
</comment>
<protein>
    <submittedName>
        <fullName evidence="1">DUF2953 domain-containing protein</fullName>
    </submittedName>
</protein>